<dbReference type="EMBL" id="CP145316">
    <property type="protein sequence ID" value="XAM18714.1"/>
    <property type="molecule type" value="Genomic_DNA"/>
</dbReference>
<gene>
    <name evidence="2" type="ORF">V3I05_03270</name>
</gene>
<evidence type="ECO:0000256" key="1">
    <source>
        <dbReference type="SAM" id="MobiDB-lite"/>
    </source>
</evidence>
<feature type="region of interest" description="Disordered" evidence="1">
    <location>
        <begin position="43"/>
        <end position="65"/>
    </location>
</feature>
<feature type="compositionally biased region" description="Basic and acidic residues" evidence="1">
    <location>
        <begin position="54"/>
        <end position="65"/>
    </location>
</feature>
<proteinExistence type="predicted"/>
<dbReference type="Proteomes" id="UP001434737">
    <property type="component" value="Chromosome"/>
</dbReference>
<reference evidence="2 3" key="1">
    <citation type="submission" date="2024-02" db="EMBL/GenBank/DDBJ databases">
        <title>Genome and pathogenicity analysis of Helicobacter mastomyrinus isolated from mice.</title>
        <authorList>
            <person name="Zhu L."/>
        </authorList>
    </citation>
    <scope>NUCLEOTIDE SEQUENCE [LARGE SCALE GENOMIC DNA]</scope>
    <source>
        <strain evidence="2 3">Hm-17</strain>
    </source>
</reference>
<accession>A0ABZ3F8K0</accession>
<protein>
    <submittedName>
        <fullName evidence="2">Uncharacterized protein</fullName>
    </submittedName>
</protein>
<dbReference type="RefSeq" id="WP_300449086.1">
    <property type="nucleotide sequence ID" value="NZ_CP145316.1"/>
</dbReference>
<evidence type="ECO:0000313" key="3">
    <source>
        <dbReference type="Proteomes" id="UP001434737"/>
    </source>
</evidence>
<name>A0ABZ3F8K0_9HELI</name>
<keyword evidence="3" id="KW-1185">Reference proteome</keyword>
<sequence>MGNRENAKALREAQGRLNTQIDERLSAFEKRIETLELQVSSLLSVEEEQESERDDLVEQKKSKGK</sequence>
<evidence type="ECO:0000313" key="2">
    <source>
        <dbReference type="EMBL" id="XAM18714.1"/>
    </source>
</evidence>
<organism evidence="2 3">
    <name type="scientific">Helicobacter mastomyrinus</name>
    <dbReference type="NCBI Taxonomy" id="287948"/>
    <lineage>
        <taxon>Bacteria</taxon>
        <taxon>Pseudomonadati</taxon>
        <taxon>Campylobacterota</taxon>
        <taxon>Epsilonproteobacteria</taxon>
        <taxon>Campylobacterales</taxon>
        <taxon>Helicobacteraceae</taxon>
        <taxon>Helicobacter</taxon>
    </lineage>
</organism>